<dbReference type="EMBL" id="FLUL01000001">
    <property type="protein sequence ID" value="SBW02321.1"/>
    <property type="molecule type" value="Genomic_DNA"/>
</dbReference>
<keyword evidence="2" id="KW-1003">Cell membrane</keyword>
<evidence type="ECO:0000256" key="2">
    <source>
        <dbReference type="ARBA" id="ARBA00022475"/>
    </source>
</evidence>
<name>A0A212JSB5_9BACT</name>
<evidence type="ECO:0000256" key="6">
    <source>
        <dbReference type="SAM" id="Phobius"/>
    </source>
</evidence>
<feature type="transmembrane region" description="Helical" evidence="6">
    <location>
        <begin position="22"/>
        <end position="50"/>
    </location>
</feature>
<reference evidence="7" key="1">
    <citation type="submission" date="2016-04" db="EMBL/GenBank/DDBJ databases">
        <authorList>
            <person name="Evans L.H."/>
            <person name="Alamgir A."/>
            <person name="Owens N."/>
            <person name="Weber N.D."/>
            <person name="Virtaneva K."/>
            <person name="Barbian K."/>
            <person name="Babar A."/>
            <person name="Rosenke K."/>
        </authorList>
    </citation>
    <scope>NUCLEOTIDE SEQUENCE</scope>
    <source>
        <strain evidence="7">86-2</strain>
    </source>
</reference>
<feature type="transmembrane region" description="Helical" evidence="6">
    <location>
        <begin position="430"/>
        <end position="450"/>
    </location>
</feature>
<protein>
    <recommendedName>
        <fullName evidence="8">Polysaccharide biosynthesis protein C-terminal domain-containing protein</fullName>
    </recommendedName>
</protein>
<feature type="transmembrane region" description="Helical" evidence="6">
    <location>
        <begin position="256"/>
        <end position="277"/>
    </location>
</feature>
<feature type="transmembrane region" description="Helical" evidence="6">
    <location>
        <begin position="161"/>
        <end position="179"/>
    </location>
</feature>
<dbReference type="Pfam" id="PF13440">
    <property type="entry name" value="Polysacc_synt_3"/>
    <property type="match status" value="1"/>
</dbReference>
<feature type="transmembrane region" description="Helical" evidence="6">
    <location>
        <begin position="95"/>
        <end position="118"/>
    </location>
</feature>
<dbReference type="PANTHER" id="PTHR30250:SF11">
    <property type="entry name" value="O-ANTIGEN TRANSPORTER-RELATED"/>
    <property type="match status" value="1"/>
</dbReference>
<evidence type="ECO:0008006" key="8">
    <source>
        <dbReference type="Google" id="ProtNLM"/>
    </source>
</evidence>
<dbReference type="RefSeq" id="WP_296949812.1">
    <property type="nucleotide sequence ID" value="NZ_LT599021.1"/>
</dbReference>
<evidence type="ECO:0000256" key="1">
    <source>
        <dbReference type="ARBA" id="ARBA00004651"/>
    </source>
</evidence>
<dbReference type="GO" id="GO:0005886">
    <property type="term" value="C:plasma membrane"/>
    <property type="evidence" value="ECO:0007669"/>
    <property type="project" value="UniProtKB-SubCell"/>
</dbReference>
<feature type="transmembrane region" description="Helical" evidence="6">
    <location>
        <begin position="345"/>
        <end position="365"/>
    </location>
</feature>
<organism evidence="7">
    <name type="scientific">uncultured Dysgonomonas sp</name>
    <dbReference type="NCBI Taxonomy" id="206096"/>
    <lineage>
        <taxon>Bacteria</taxon>
        <taxon>Pseudomonadati</taxon>
        <taxon>Bacteroidota</taxon>
        <taxon>Bacteroidia</taxon>
        <taxon>Bacteroidales</taxon>
        <taxon>Dysgonomonadaceae</taxon>
        <taxon>Dysgonomonas</taxon>
        <taxon>environmental samples</taxon>
    </lineage>
</organism>
<feature type="transmembrane region" description="Helical" evidence="6">
    <location>
        <begin position="228"/>
        <end position="250"/>
    </location>
</feature>
<keyword evidence="5 6" id="KW-0472">Membrane</keyword>
<gene>
    <name evidence="7" type="ORF">KL86DYS2_12228</name>
</gene>
<evidence type="ECO:0000256" key="4">
    <source>
        <dbReference type="ARBA" id="ARBA00022989"/>
    </source>
</evidence>
<feature type="transmembrane region" description="Helical" evidence="6">
    <location>
        <begin position="124"/>
        <end position="140"/>
    </location>
</feature>
<comment type="subcellular location">
    <subcellularLocation>
        <location evidence="1">Cell membrane</location>
        <topology evidence="1">Multi-pass membrane protein</topology>
    </subcellularLocation>
</comment>
<feature type="transmembrane region" description="Helical" evidence="6">
    <location>
        <begin position="377"/>
        <end position="394"/>
    </location>
</feature>
<evidence type="ECO:0000256" key="5">
    <source>
        <dbReference type="ARBA" id="ARBA00023136"/>
    </source>
</evidence>
<proteinExistence type="predicted"/>
<evidence type="ECO:0000313" key="7">
    <source>
        <dbReference type="EMBL" id="SBW02321.1"/>
    </source>
</evidence>
<keyword evidence="3 6" id="KW-0812">Transmembrane</keyword>
<keyword evidence="4 6" id="KW-1133">Transmembrane helix</keyword>
<dbReference type="AlphaFoldDB" id="A0A212JSB5"/>
<evidence type="ECO:0000256" key="3">
    <source>
        <dbReference type="ARBA" id="ARBA00022692"/>
    </source>
</evidence>
<feature type="transmembrane region" description="Helical" evidence="6">
    <location>
        <begin position="307"/>
        <end position="333"/>
    </location>
</feature>
<feature type="transmembrane region" description="Helical" evidence="6">
    <location>
        <begin position="400"/>
        <end position="418"/>
    </location>
</feature>
<accession>A0A212JSB5</accession>
<dbReference type="PANTHER" id="PTHR30250">
    <property type="entry name" value="PST FAMILY PREDICTED COLANIC ACID TRANSPORTER"/>
    <property type="match status" value="1"/>
</dbReference>
<feature type="transmembrane region" description="Helical" evidence="6">
    <location>
        <begin position="185"/>
        <end position="203"/>
    </location>
</feature>
<dbReference type="InterPro" id="IPR050833">
    <property type="entry name" value="Poly_Biosynth_Transport"/>
</dbReference>
<sequence length="489" mass="54351">MSKKSSYQQIIKSTTIFGGSQALIILIGIIRSKIIAILLGPTGIGIIGIYQSIIDMMRSGFSLGLDTAGVKDIAETEAKEDLTVLNRVISSLNIWFKWSAIIGSVICLILCYPISLWAFDSNKYTLPIAGLAICVFLAILTTGKSTILQGMRKIPEMAKSAVWGSLIGLIITIPIYFFFGLEGIIPAFIVSGGISFLCVEFYYRKQSIEKANISNKEAFHEGLSSLKLGIYIVSAALVSTVSMFLIRAYITRTDDIEAAGLFQSAWTITNVYLALILRSMGSDFYPRLSAIASKKDKMKTLINEQSYIVLIIASPIVIGMMLFSDFALSVLYSGKFSGANTLLCWQVAGSFFKVLSWPIAFIMLVKNRGFVFFISEAAYYSVYLLSAYILYPLYGLEATGIAYLAAYIVYLPLVYIIGRKLSDFKWTNTIISMILINLILICITFFIVIYIPQYKYLGGITLCASVLYAFFKLRKVFNLKDLGSWFKKE</sequence>
<feature type="transmembrane region" description="Helical" evidence="6">
    <location>
        <begin position="456"/>
        <end position="473"/>
    </location>
</feature>